<dbReference type="Gene3D" id="2.60.40.60">
    <property type="entry name" value="Cadherins"/>
    <property type="match status" value="1"/>
</dbReference>
<dbReference type="SMART" id="SM00612">
    <property type="entry name" value="Kelch"/>
    <property type="match status" value="3"/>
</dbReference>
<dbReference type="Gene3D" id="2.120.10.80">
    <property type="entry name" value="Kelch-type beta propeller"/>
    <property type="match status" value="1"/>
</dbReference>
<dbReference type="Pfam" id="PF18962">
    <property type="entry name" value="Por_Secre_tail"/>
    <property type="match status" value="1"/>
</dbReference>
<dbReference type="NCBIfam" id="TIGR02543">
    <property type="entry name" value="List_Bact_rpt"/>
    <property type="match status" value="1"/>
</dbReference>
<dbReference type="SUPFAM" id="SSF49313">
    <property type="entry name" value="Cadherin-like"/>
    <property type="match status" value="1"/>
</dbReference>
<dbReference type="SUPFAM" id="SSF50952">
    <property type="entry name" value="Soluble quinoprotein glucose dehydrogenase"/>
    <property type="match status" value="1"/>
</dbReference>
<comment type="caution">
    <text evidence="11">The sequence shown here is derived from an EMBL/GenBank/DDBJ whole genome shotgun (WGS) entry which is preliminary data.</text>
</comment>
<keyword evidence="4" id="KW-0732">Signal</keyword>
<dbReference type="PROSITE" id="PS50268">
    <property type="entry name" value="CADHERIN_2"/>
    <property type="match status" value="1"/>
</dbReference>
<dbReference type="Pfam" id="PF24681">
    <property type="entry name" value="Kelch_KLHDC2_KLHL20_DRC7"/>
    <property type="match status" value="1"/>
</dbReference>
<gene>
    <name evidence="11" type="ORF">OO017_08290</name>
</gene>
<dbReference type="Pfam" id="PF01344">
    <property type="entry name" value="Kelch_1"/>
    <property type="match status" value="1"/>
</dbReference>
<dbReference type="EMBL" id="JAPFQO010000005">
    <property type="protein sequence ID" value="MCX2739939.1"/>
    <property type="molecule type" value="Genomic_DNA"/>
</dbReference>
<evidence type="ECO:0000256" key="6">
    <source>
        <dbReference type="ARBA" id="ARBA00022989"/>
    </source>
</evidence>
<dbReference type="NCBIfam" id="NF012200">
    <property type="entry name" value="choice_anch_D"/>
    <property type="match status" value="1"/>
</dbReference>
<keyword evidence="9" id="KW-0119">Carbohydrate metabolism</keyword>
<dbReference type="Gene3D" id="2.120.10.30">
    <property type="entry name" value="TolB, C-terminal domain"/>
    <property type="match status" value="1"/>
</dbReference>
<dbReference type="InterPro" id="IPR011042">
    <property type="entry name" value="6-blade_b-propeller_TolB-like"/>
</dbReference>
<comment type="subcellular location">
    <subcellularLocation>
        <location evidence="1">Endoplasmic reticulum membrane</location>
        <topology evidence="1">Single-pass type I membrane protein</topology>
    </subcellularLocation>
</comment>
<evidence type="ECO:0000256" key="3">
    <source>
        <dbReference type="ARBA" id="ARBA00022692"/>
    </source>
</evidence>
<dbReference type="PANTHER" id="PTHR13460">
    <property type="match status" value="1"/>
</dbReference>
<evidence type="ECO:0000313" key="11">
    <source>
        <dbReference type="EMBL" id="MCX2739939.1"/>
    </source>
</evidence>
<dbReference type="Pfam" id="PF22073">
    <property type="entry name" value="Cep192_D4"/>
    <property type="match status" value="1"/>
</dbReference>
<dbReference type="Gene3D" id="2.60.120.200">
    <property type="match status" value="1"/>
</dbReference>
<keyword evidence="6" id="KW-1133">Transmembrane helix</keyword>
<dbReference type="InterPro" id="IPR054090">
    <property type="entry name" value="Cep192_Spd-2-like_dom"/>
</dbReference>
<protein>
    <submittedName>
        <fullName evidence="11">Malectin domain-containing carbohydrate-binding protein</fullName>
    </submittedName>
</protein>
<dbReference type="Pfam" id="PF13205">
    <property type="entry name" value="Big_5"/>
    <property type="match status" value="1"/>
</dbReference>
<feature type="domain" description="Cadherin" evidence="10">
    <location>
        <begin position="248"/>
        <end position="360"/>
    </location>
</feature>
<dbReference type="InterPro" id="IPR021720">
    <property type="entry name" value="Malectin_dom"/>
</dbReference>
<dbReference type="Pfam" id="PF00028">
    <property type="entry name" value="Cadherin"/>
    <property type="match status" value="1"/>
</dbReference>
<dbReference type="Pfam" id="PF11721">
    <property type="entry name" value="Malectin"/>
    <property type="match status" value="4"/>
</dbReference>
<sequence length="2819" mass="295880">MNLPFNLSFNSGISGTLADKNGVGTGFTMVAPYSGTRLAIDGTPTNTTVPGYEPSKLTLTGGVLQLASNKGFAYLTDNNQLNTLGVQVDTRGRLQIDAVLVKPFNGTSYEQAGLWLGLSDKTFVKLVVVNSKVELRREINDVSTSSDQRVTSSITGLSTQNVRLRLILDPSANLVYGFYSTDGTTYKNVGASYSQPTLSTTGMGISGATAYAGVFASHRNSNTSVTYSFDEFSISGETSGGSGAPAFSASSYSFSVSDNSFTGTTIGTVSASDPDGGSVTYTIAGGNTNGTFTINSSTGAIGVAKKLNYHTQANYGLIVKATDTGGASATANVTVSVSAGTNMGAFSSISWSTAASQPYTVSEAQGEAVGGKLYTFGGFDSQKTTFTPTSRAYVYDPVVNSWSAIASMPPMNGTNYGGVTHAGFATDGTDIYFAGGYTSNSTGSGQIFGTKEAWKYIVKENRYERLPDLPVTISAGQLEYENGKLHHIAGTNSSRTMDLGDHYVLDLDNLAAGWKTLAALPAPRQHAGSAVYEGKIYYIGGQTGHDSELVASKEVHRYDPSSNTWTKMADLPVPSGTTGRGHISSSVIIVGSRILVLGGETVHSSGSTNMVSAYSPATNTWESLTPLPQNRYSGVAANLGGSLFYTGGAKTSTTFKGTPSGVTNDQQAVSSFTLVNADTDQDIQTLSNGATLDLTSLPTKNLNIRANTNPATVGSVVMELTGAETKAVTESAMPYALYGDDNNGGYYGWTPVAGNYTIKGTPYSASGGTGTPGASLSVNFTVSDGTTTPPPAETASQLINAGGSQYVDGQSRTWSADAGFSGGVASSKSFNVAGTTDDALYLAYRYALDGAPFSYSLPLSAGTYTVKLHLVEPWFKAAGGRSFHVDVEGQRVLTGYDIYAESGFGAAVVKTFEGVSVADGALNIAFTSVTNNAIVSAIEVLGQSGTANYTLTVGTAGSGTVTKRPDQSSYAGGTSVTLTAVPATGYQFSGWSGDVSGTTTPLSIVMDANKTVTATFTQTQQTATQLINAGGSQYVDGQSRTWSADAGFSGGVASSKSFNVAGTTDDALYLAYRYALDGAPFSYSLPLSAGTYTVKLHLVEPWFKAAGGRSFHVDVEGQRVLTGYDIYAESGFGAAVVKTFEGVSVADGALNIAFTSVANNAIVSAIEVLGQSGTTQPLLLFTPASATVNLPSGQQKELKVNLNNSDEDPVTVQLTATEVGGTSVPTWLTFGGKALSEANNVTYSLGSTGNELLFSVNAGSLAAGTYTATVTASAIGYTPAELIVTLEVASYEESLRPYVTAVRPADGAISVPLGHSVSVDIAYPSGKSIDGNTVNTSSVKLYKVSGTSKTEVTGTAVNATAAGDAITLSASLALSTTYEFYVSDQVKDLNGYMMKPFTSHFTTASSTSDIPTDLAGVAFTEQILVDSNFGSDGFTSLVIGPDNKLYAATSGGKIERWDLKADGTLANNVTISPFGGSRRLLIGLRFDPSATASNLVAWISHSAPEFSDAPDWSGKVSQVNLNNTSNPQVVDYVVNLPRSTKDHATNSIDFGPDGALYFLQGSNTAMGAPDGAWGYRDEHLLSAAVLRLDIAKAKQLSLPINAKTEEGGSYNPYSTSAALTIYATGVRNAYDLVWHSNGQLYVPTNGSAAGGNTPALKSGSVWSNGQVYTGPDVPAMNNVRDTQSDYLFRIVKGGYYGHPNVLRKEYIMNGANPTSGTDPGEVTWTLNGQTYGYPVGTPKEPNYKGWAYDFGLNKSPNGVIEYKSSAFGGKLKGKLLVCRFSGGDDIIVLEPGASNLDIIRATEGSDVPGLRRPFANPLDVIEDVRTGNLYISEYFDGNGDGQPRITLLRANDAGTPPPTQTASKLINAGGGQYVDGQSRTWSADAGFSGGEASSKSFNVAGTTDDALYLAYRYAAAGAPFNYNISLSAGTYTVKLHFVEPYFKAAGERSFHVDVEGKRVLTGYDIYAQDGFGKAVVKTFEGVSVSDGTLNIAFTSVANNAIVSAIEIVGATSPGEDTTPPAVAVQLSGAVQSTNTYINEVTVSVDASDQGGSGLATVQYSLNSGAFQTYAAPFTITQVGNYTLQAKATDGNGNVTTTGVTNFSVVKGSVSNGRLVVQNMDKFPASDRLTFSLIQIPWRRTSPTVTPYNENHDVVRLKISNKGTETLNVSKLTLSNPAAWKIVSLGGASYNSSTSLPLNLSAGQSVEAVIQFVAKDLGGRVKILKDKLTITSNDATTPNKDVNLNGLWQYKGEGNNEPYAQEILSAFGFLSKTGYNANDGTNDGTAIVPNSDEIISSFFVRADPSQPVYVIQMAAYHGCCSSTQSFQWYAKGSTSNATVFTHNSLDGQSLLPRKSGSSTELAQGTFSPSGPFGIKVSLSHTDRTRNVGGKIGIRIWKAVDANGNIIPNTYIMAMDYLDSPSVNYDYNDNVYYVSNIKPETGSANYSELASAPSAVTFGSVVTGGSKSLSVSLKNLGSSGDPSVSIKGIEITGPNKGEFSAVAPSTSTLAPQASTSISVKFQPQSLGIKNAALLVHYNNSNKPLRIPLYGIANTSSSTITALKRIKGAADANITIAGNVWEADKNYRQGSIKLDKQVVAGPIAATDDDILYQTYLSASSDLAETRYAIPIQNGSYMVRMHFVENYFNGEGAREFNTTIENQLALPYFDIFKEVGYRSALVKDFLVNVTDGNLSIKFNPTVNRVAIAGLEIYQASSMAATSVNTLSVAEGPLSKERRLQVYPNPTSSGSKFFVEVANFEEHEVLKISIHDIAGQLVTSLSAETDEQGACSKEVIVDGALSQGIYLIRVVAPSGIMATKLIIK</sequence>
<proteinExistence type="inferred from homology"/>
<evidence type="ECO:0000313" key="12">
    <source>
        <dbReference type="Proteomes" id="UP001207228"/>
    </source>
</evidence>
<dbReference type="InterPro" id="IPR002126">
    <property type="entry name" value="Cadherin-like_dom"/>
</dbReference>
<comment type="similarity">
    <text evidence="2">Belongs to the malectin family.</text>
</comment>
<dbReference type="RefSeq" id="WP_266052007.1">
    <property type="nucleotide sequence ID" value="NZ_JAPFQO010000005.1"/>
</dbReference>
<dbReference type="InterPro" id="IPR011041">
    <property type="entry name" value="Quinoprot_gluc/sorb_DH_b-prop"/>
</dbReference>
<dbReference type="CDD" id="cd11304">
    <property type="entry name" value="Cadherin_repeat"/>
    <property type="match status" value="1"/>
</dbReference>
<dbReference type="InterPro" id="IPR013320">
    <property type="entry name" value="ConA-like_dom_sf"/>
</dbReference>
<keyword evidence="8" id="KW-0325">Glycoprotein</keyword>
<dbReference type="SUPFAM" id="SSF49785">
    <property type="entry name" value="Galactose-binding domain-like"/>
    <property type="match status" value="3"/>
</dbReference>
<dbReference type="InterPro" id="IPR015919">
    <property type="entry name" value="Cadherin-like_sf"/>
</dbReference>
<evidence type="ECO:0000259" key="10">
    <source>
        <dbReference type="PROSITE" id="PS50268"/>
    </source>
</evidence>
<dbReference type="PRINTS" id="PR00205">
    <property type="entry name" value="CADHERIN"/>
</dbReference>
<dbReference type="SUPFAM" id="SSF117281">
    <property type="entry name" value="Kelch motif"/>
    <property type="match status" value="2"/>
</dbReference>
<evidence type="ECO:0000256" key="1">
    <source>
        <dbReference type="ARBA" id="ARBA00004115"/>
    </source>
</evidence>
<dbReference type="InterPro" id="IPR039155">
    <property type="entry name" value="MLEC"/>
</dbReference>
<dbReference type="PANTHER" id="PTHR13460:SF0">
    <property type="entry name" value="MALECTIN"/>
    <property type="match status" value="1"/>
</dbReference>
<dbReference type="InterPro" id="IPR026444">
    <property type="entry name" value="Secre_tail"/>
</dbReference>
<evidence type="ECO:0000256" key="2">
    <source>
        <dbReference type="ARBA" id="ARBA00009141"/>
    </source>
</evidence>
<dbReference type="InterPro" id="IPR032812">
    <property type="entry name" value="SbsA_Ig"/>
</dbReference>
<keyword evidence="12" id="KW-1185">Reference proteome</keyword>
<dbReference type="InterPro" id="IPR015915">
    <property type="entry name" value="Kelch-typ_b-propeller"/>
</dbReference>
<dbReference type="Gene3D" id="2.60.40.10">
    <property type="entry name" value="Immunoglobulins"/>
    <property type="match status" value="2"/>
</dbReference>
<dbReference type="Gene3D" id="2.60.120.430">
    <property type="entry name" value="Galactose-binding lectin"/>
    <property type="match status" value="4"/>
</dbReference>
<keyword evidence="3" id="KW-0812">Transmembrane</keyword>
<dbReference type="InterPro" id="IPR013378">
    <property type="entry name" value="InlB-like_B-rpt"/>
</dbReference>
<dbReference type="InterPro" id="IPR058094">
    <property type="entry name" value="Ig-like_OmpL47-like"/>
</dbReference>
<evidence type="ECO:0000256" key="4">
    <source>
        <dbReference type="ARBA" id="ARBA00022729"/>
    </source>
</evidence>
<dbReference type="InterPro" id="IPR013783">
    <property type="entry name" value="Ig-like_fold"/>
</dbReference>
<dbReference type="SMART" id="SM00112">
    <property type="entry name" value="CA"/>
    <property type="match status" value="1"/>
</dbReference>
<dbReference type="NCBIfam" id="NF047446">
    <property type="entry name" value="barrel_OmpL47"/>
    <property type="match status" value="1"/>
</dbReference>
<organism evidence="11 12">
    <name type="scientific">Pontibacter anaerobius</name>
    <dbReference type="NCBI Taxonomy" id="2993940"/>
    <lineage>
        <taxon>Bacteria</taxon>
        <taxon>Pseudomonadati</taxon>
        <taxon>Bacteroidota</taxon>
        <taxon>Cytophagia</taxon>
        <taxon>Cytophagales</taxon>
        <taxon>Hymenobacteraceae</taxon>
        <taxon>Pontibacter</taxon>
    </lineage>
</organism>
<evidence type="ECO:0000256" key="9">
    <source>
        <dbReference type="ARBA" id="ARBA00023277"/>
    </source>
</evidence>
<evidence type="ECO:0000256" key="8">
    <source>
        <dbReference type="ARBA" id="ARBA00023180"/>
    </source>
</evidence>
<dbReference type="InterPro" id="IPR006652">
    <property type="entry name" value="Kelch_1"/>
</dbReference>
<accession>A0ABT3RE92</accession>
<evidence type="ECO:0000256" key="5">
    <source>
        <dbReference type="ARBA" id="ARBA00022824"/>
    </source>
</evidence>
<evidence type="ECO:0000256" key="7">
    <source>
        <dbReference type="ARBA" id="ARBA00023136"/>
    </source>
</evidence>
<dbReference type="NCBIfam" id="TIGR04183">
    <property type="entry name" value="Por_Secre_tail"/>
    <property type="match status" value="1"/>
</dbReference>
<dbReference type="SUPFAM" id="SSF49899">
    <property type="entry name" value="Concanavalin A-like lectins/glucanases"/>
    <property type="match status" value="1"/>
</dbReference>
<dbReference type="InterPro" id="IPR044060">
    <property type="entry name" value="Bacterial_rp_domain"/>
</dbReference>
<dbReference type="Pfam" id="PF18998">
    <property type="entry name" value="Flg_new_2"/>
    <property type="match status" value="1"/>
</dbReference>
<keyword evidence="5" id="KW-0256">Endoplasmic reticulum</keyword>
<name>A0ABT3RE92_9BACT</name>
<reference evidence="11 12" key="1">
    <citation type="submission" date="2022-11" db="EMBL/GenBank/DDBJ databases">
        <title>The characterization of three novel Bacteroidetes species and genomic analysis of their roles in tidal elemental geochemical cycles.</title>
        <authorList>
            <person name="Ma K.-J."/>
        </authorList>
    </citation>
    <scope>NUCLEOTIDE SEQUENCE [LARGE SCALE GENOMIC DNA]</scope>
    <source>
        <strain evidence="11 12">M82</strain>
    </source>
</reference>
<dbReference type="Proteomes" id="UP001207228">
    <property type="component" value="Unassembled WGS sequence"/>
</dbReference>
<dbReference type="InterPro" id="IPR008979">
    <property type="entry name" value="Galactose-bd-like_sf"/>
</dbReference>
<keyword evidence="7" id="KW-0472">Membrane</keyword>